<dbReference type="AlphaFoldDB" id="A0A2X0XNX4"/>
<dbReference type="GO" id="GO:0004343">
    <property type="term" value="F:glucosamine 6-phosphate N-acetyltransferase activity"/>
    <property type="evidence" value="ECO:0007669"/>
    <property type="project" value="TreeGrafter"/>
</dbReference>
<dbReference type="InterPro" id="IPR039143">
    <property type="entry name" value="GNPNAT1-like"/>
</dbReference>
<dbReference type="Gene3D" id="3.40.630.30">
    <property type="match status" value="1"/>
</dbReference>
<dbReference type="SUPFAM" id="SSF55729">
    <property type="entry name" value="Acyl-CoA N-acyltransferases (Nat)"/>
    <property type="match status" value="1"/>
</dbReference>
<evidence type="ECO:0000313" key="2">
    <source>
        <dbReference type="EMBL" id="SPT99576.1"/>
    </source>
</evidence>
<dbReference type="STRING" id="1421.A2J09_22455"/>
<evidence type="ECO:0000259" key="1">
    <source>
        <dbReference type="PROSITE" id="PS51186"/>
    </source>
</evidence>
<dbReference type="InterPro" id="IPR000182">
    <property type="entry name" value="GNAT_dom"/>
</dbReference>
<feature type="domain" description="N-acetyltransferase" evidence="1">
    <location>
        <begin position="3"/>
        <end position="143"/>
    </location>
</feature>
<dbReference type="Pfam" id="PF13673">
    <property type="entry name" value="Acetyltransf_10"/>
    <property type="match status" value="1"/>
</dbReference>
<dbReference type="EMBL" id="UAQE01000001">
    <property type="protein sequence ID" value="SPT99576.1"/>
    <property type="molecule type" value="Genomic_DNA"/>
</dbReference>
<evidence type="ECO:0000313" key="3">
    <source>
        <dbReference type="Proteomes" id="UP000251431"/>
    </source>
</evidence>
<name>A0A2X0XNX4_9BACI</name>
<keyword evidence="2" id="KW-0808">Transferase</keyword>
<dbReference type="PROSITE" id="PS51186">
    <property type="entry name" value="GNAT"/>
    <property type="match status" value="1"/>
</dbReference>
<proteinExistence type="predicted"/>
<dbReference type="InterPro" id="IPR016181">
    <property type="entry name" value="Acyl_CoA_acyltransferase"/>
</dbReference>
<sequence length="143" mass="16275">MLYNVKIVETKQEHDDAFAIRKKVFVEEQGVPLHLECDAEDATATHFIMYDNDEPVGAARLRSIDNNTAKIERVCILQSQRGKKLGALIMKEMEKHAISINKKTLKLHAQSYAIPFYEKLGFTVTSPEFMDAGIPHRAMEKNI</sequence>
<organism evidence="2 3">
    <name type="scientific">Lysinibacillus capsici</name>
    <dbReference type="NCBI Taxonomy" id="2115968"/>
    <lineage>
        <taxon>Bacteria</taxon>
        <taxon>Bacillati</taxon>
        <taxon>Bacillota</taxon>
        <taxon>Bacilli</taxon>
        <taxon>Bacillales</taxon>
        <taxon>Bacillaceae</taxon>
        <taxon>Lysinibacillus</taxon>
    </lineage>
</organism>
<accession>A0A2X0XNX4</accession>
<dbReference type="PANTHER" id="PTHR13355:SF11">
    <property type="entry name" value="GLUCOSAMINE 6-PHOSPHATE N-ACETYLTRANSFERASE"/>
    <property type="match status" value="1"/>
</dbReference>
<reference evidence="2 3" key="1">
    <citation type="submission" date="2018-06" db="EMBL/GenBank/DDBJ databases">
        <authorList>
            <consortium name="Pathogen Informatics"/>
            <person name="Doyle S."/>
        </authorList>
    </citation>
    <scope>NUCLEOTIDE SEQUENCE [LARGE SCALE GENOMIC DNA]</scope>
    <source>
        <strain evidence="2 3">NCTC7582</strain>
    </source>
</reference>
<protein>
    <submittedName>
        <fullName evidence="2">Acetyltransferase</fullName>
    </submittedName>
</protein>
<dbReference type="Proteomes" id="UP000251431">
    <property type="component" value="Unassembled WGS sequence"/>
</dbReference>
<gene>
    <name evidence="2" type="ORF">NCTC7582_02451</name>
</gene>
<dbReference type="PANTHER" id="PTHR13355">
    <property type="entry name" value="GLUCOSAMINE 6-PHOSPHATE N-ACETYLTRANSFERASE"/>
    <property type="match status" value="1"/>
</dbReference>